<accession>A0ABR3ESM2</accession>
<dbReference type="Proteomes" id="UP001465976">
    <property type="component" value="Unassembled WGS sequence"/>
</dbReference>
<gene>
    <name evidence="2" type="primary">ebp2_4</name>
    <name evidence="2" type="ORF">V5O48_016142</name>
</gene>
<feature type="compositionally biased region" description="Basic and acidic residues" evidence="1">
    <location>
        <begin position="122"/>
        <end position="139"/>
    </location>
</feature>
<sequence>MSQTTQAPGTQFNVSTAVDDLKSRFMREWSREPTSEEAVIWNSANKDMTCWNCAQPKVECSPGASDTLPCTRCIMLNSQQICTRVIEERRARVKRVMNLDEDTFIALKAECFQGTRGPPQTQEHRPDTDTAELNRRPRAIDVPQVSGLSMTTIDHSVRQRSHSASDVRSGAYPTPAPRPPPSRNTIPTSVGPSPRTSSTPEVIDLTDDSDATVVPRDARLQSPRRSYTSSSRNRSYNHGEIRNTQDSAAIAHFRHTSYPPGSPFGVFASGHSTPPIIRHGAFISTPSGAPPTNRRSSFEGEMLGTLPRYVPPPPASAPAASMTPSFHSSSRLAPPLTAPPITSLHSPFTSPEHAQMAHYQDGVLTREARIRAVQLEADKIRQVTVMLAHRNQEAHAIYQQYQKQDTSIVPDQMGGGHFEPDKRDQSEVGGRTAEDIIARLQEELDKSRSVNRMLVQRNEELRRTQMDTDELRHAYRDLFQKSESLQRQQRSGTPVRMMRHMQLSSSEHDREAGVGDMEMDSESRSRQNQSREAGFVRKELDIALRELSSTKEALNDLMAQKHGTLSRFPGEQDGFAFKNRVDEGSQTRRVIAEHTNLQLLIRSLIQARSDFSGNRISKIDMLSVCDRVEKQLNQMAQRMLEGLPNEYERIIGALGPEHNGALAGTFVSTTGVFQGPGRSVLSPLRGPASPSNAVGPISPSSGSSGSGSPETRLKRRRIEDIATEESD</sequence>
<feature type="region of interest" description="Disordered" evidence="1">
    <location>
        <begin position="501"/>
        <end position="532"/>
    </location>
</feature>
<organism evidence="2 3">
    <name type="scientific">Marasmius crinis-equi</name>
    <dbReference type="NCBI Taxonomy" id="585013"/>
    <lineage>
        <taxon>Eukaryota</taxon>
        <taxon>Fungi</taxon>
        <taxon>Dikarya</taxon>
        <taxon>Basidiomycota</taxon>
        <taxon>Agaricomycotina</taxon>
        <taxon>Agaricomycetes</taxon>
        <taxon>Agaricomycetidae</taxon>
        <taxon>Agaricales</taxon>
        <taxon>Marasmiineae</taxon>
        <taxon>Marasmiaceae</taxon>
        <taxon>Marasmius</taxon>
    </lineage>
</organism>
<evidence type="ECO:0000256" key="1">
    <source>
        <dbReference type="SAM" id="MobiDB-lite"/>
    </source>
</evidence>
<feature type="compositionally biased region" description="Low complexity" evidence="1">
    <location>
        <begin position="223"/>
        <end position="236"/>
    </location>
</feature>
<feature type="compositionally biased region" description="Low complexity" evidence="1">
    <location>
        <begin position="695"/>
        <end position="709"/>
    </location>
</feature>
<evidence type="ECO:0000313" key="2">
    <source>
        <dbReference type="EMBL" id="KAL0565875.1"/>
    </source>
</evidence>
<feature type="region of interest" description="Disordered" evidence="1">
    <location>
        <begin position="312"/>
        <end position="331"/>
    </location>
</feature>
<keyword evidence="3" id="KW-1185">Reference proteome</keyword>
<protein>
    <submittedName>
        <fullName evidence="2">rRNA-processing protein EBP2</fullName>
    </submittedName>
</protein>
<reference evidence="2 3" key="1">
    <citation type="submission" date="2024-02" db="EMBL/GenBank/DDBJ databases">
        <title>A draft genome for the cacao thread blight pathogen Marasmius crinis-equi.</title>
        <authorList>
            <person name="Cohen S.P."/>
            <person name="Baruah I.K."/>
            <person name="Amoako-Attah I."/>
            <person name="Bukari Y."/>
            <person name="Meinhardt L.W."/>
            <person name="Bailey B.A."/>
        </authorList>
    </citation>
    <scope>NUCLEOTIDE SEQUENCE [LARGE SCALE GENOMIC DNA]</scope>
    <source>
        <strain evidence="2 3">GH-76</strain>
    </source>
</reference>
<evidence type="ECO:0000313" key="3">
    <source>
        <dbReference type="Proteomes" id="UP001465976"/>
    </source>
</evidence>
<feature type="compositionally biased region" description="Polar residues" evidence="1">
    <location>
        <begin position="190"/>
        <end position="200"/>
    </location>
</feature>
<feature type="region of interest" description="Disordered" evidence="1">
    <location>
        <begin position="678"/>
        <end position="727"/>
    </location>
</feature>
<feature type="region of interest" description="Disordered" evidence="1">
    <location>
        <begin position="113"/>
        <end position="241"/>
    </location>
</feature>
<proteinExistence type="predicted"/>
<comment type="caution">
    <text evidence="2">The sequence shown here is derived from an EMBL/GenBank/DDBJ whole genome shotgun (WGS) entry which is preliminary data.</text>
</comment>
<name>A0ABR3ESM2_9AGAR</name>
<dbReference type="EMBL" id="JBAHYK010002090">
    <property type="protein sequence ID" value="KAL0565875.1"/>
    <property type="molecule type" value="Genomic_DNA"/>
</dbReference>
<feature type="compositionally biased region" description="Polar residues" evidence="1">
    <location>
        <begin position="322"/>
        <end position="331"/>
    </location>
</feature>